<dbReference type="InterPro" id="IPR014284">
    <property type="entry name" value="RNA_pol_sigma-70_dom"/>
</dbReference>
<keyword evidence="2" id="KW-0805">Transcription regulation</keyword>
<evidence type="ECO:0000313" key="7">
    <source>
        <dbReference type="EMBL" id="MCF0042748.1"/>
    </source>
</evidence>
<dbReference type="InterPro" id="IPR013325">
    <property type="entry name" value="RNA_pol_sigma_r2"/>
</dbReference>
<gene>
    <name evidence="7" type="ORF">LXM24_21780</name>
</gene>
<dbReference type="Pfam" id="PF04542">
    <property type="entry name" value="Sigma70_r2"/>
    <property type="match status" value="1"/>
</dbReference>
<dbReference type="Gene3D" id="1.10.10.10">
    <property type="entry name" value="Winged helix-like DNA-binding domain superfamily/Winged helix DNA-binding domain"/>
    <property type="match status" value="1"/>
</dbReference>
<keyword evidence="3" id="KW-0731">Sigma factor</keyword>
<dbReference type="InterPro" id="IPR039425">
    <property type="entry name" value="RNA_pol_sigma-70-like"/>
</dbReference>
<dbReference type="InterPro" id="IPR036388">
    <property type="entry name" value="WH-like_DNA-bd_sf"/>
</dbReference>
<dbReference type="SUPFAM" id="SSF88659">
    <property type="entry name" value="Sigma3 and sigma4 domains of RNA polymerase sigma factors"/>
    <property type="match status" value="1"/>
</dbReference>
<dbReference type="PANTHER" id="PTHR43133">
    <property type="entry name" value="RNA POLYMERASE ECF-TYPE SIGMA FACTO"/>
    <property type="match status" value="1"/>
</dbReference>
<dbReference type="GO" id="GO:0016987">
    <property type="term" value="F:sigma factor activity"/>
    <property type="evidence" value="ECO:0007669"/>
    <property type="project" value="UniProtKB-KW"/>
</dbReference>
<proteinExistence type="inferred from homology"/>
<evidence type="ECO:0000259" key="5">
    <source>
        <dbReference type="Pfam" id="PF04542"/>
    </source>
</evidence>
<accession>A0A9X1PF60</accession>
<evidence type="ECO:0000259" key="6">
    <source>
        <dbReference type="Pfam" id="PF08281"/>
    </source>
</evidence>
<dbReference type="EMBL" id="JAJTTA010000004">
    <property type="protein sequence ID" value="MCF0042748.1"/>
    <property type="molecule type" value="Genomic_DNA"/>
</dbReference>
<evidence type="ECO:0000313" key="8">
    <source>
        <dbReference type="Proteomes" id="UP001139700"/>
    </source>
</evidence>
<evidence type="ECO:0000256" key="4">
    <source>
        <dbReference type="ARBA" id="ARBA00023163"/>
    </source>
</evidence>
<dbReference type="NCBIfam" id="TIGR02937">
    <property type="entry name" value="sigma70-ECF"/>
    <property type="match status" value="1"/>
</dbReference>
<sequence length="211" mass="25148">MARPAFYFCTLAPFSKHTDDAILWNYFRSGDEDAYTELSRRYYRTLIQYGQRFTTNMQIIEDTLQDLLVHLWLHRNSINDTPSVKYYLIKSFRHRILKTIKPLSGEVELTDRFDDINAEFSCEDSLIQRENDVALKRKVKNAVEQLPVRQQEVIYLRFFQNLQPEEIARLLSINSQSVSNIIQRALHNLRNVWTYAPPYSVLLWYISQILY</sequence>
<evidence type="ECO:0000256" key="3">
    <source>
        <dbReference type="ARBA" id="ARBA00023082"/>
    </source>
</evidence>
<reference evidence="7" key="1">
    <citation type="submission" date="2021-12" db="EMBL/GenBank/DDBJ databases">
        <title>Novel species in genus Dyadobacter.</title>
        <authorList>
            <person name="Ma C."/>
        </authorList>
    </citation>
    <scope>NUCLEOTIDE SEQUENCE</scope>
    <source>
        <strain evidence="7">CY399</strain>
    </source>
</reference>
<name>A0A9X1PF60_9BACT</name>
<comment type="caution">
    <text evidence="7">The sequence shown here is derived from an EMBL/GenBank/DDBJ whole genome shotgun (WGS) entry which is preliminary data.</text>
</comment>
<dbReference type="AlphaFoldDB" id="A0A9X1PF60"/>
<organism evidence="7 8">
    <name type="scientific">Dyadobacter fanqingshengii</name>
    <dbReference type="NCBI Taxonomy" id="2906443"/>
    <lineage>
        <taxon>Bacteria</taxon>
        <taxon>Pseudomonadati</taxon>
        <taxon>Bacteroidota</taxon>
        <taxon>Cytophagia</taxon>
        <taxon>Cytophagales</taxon>
        <taxon>Spirosomataceae</taxon>
        <taxon>Dyadobacter</taxon>
    </lineage>
</organism>
<dbReference type="Proteomes" id="UP001139700">
    <property type="component" value="Unassembled WGS sequence"/>
</dbReference>
<evidence type="ECO:0000256" key="1">
    <source>
        <dbReference type="ARBA" id="ARBA00010641"/>
    </source>
</evidence>
<dbReference type="Pfam" id="PF08281">
    <property type="entry name" value="Sigma70_r4_2"/>
    <property type="match status" value="1"/>
</dbReference>
<feature type="domain" description="RNA polymerase sigma-70 region 2" evidence="5">
    <location>
        <begin position="40"/>
        <end position="100"/>
    </location>
</feature>
<evidence type="ECO:0000256" key="2">
    <source>
        <dbReference type="ARBA" id="ARBA00023015"/>
    </source>
</evidence>
<dbReference type="CDD" id="cd06171">
    <property type="entry name" value="Sigma70_r4"/>
    <property type="match status" value="1"/>
</dbReference>
<keyword evidence="4" id="KW-0804">Transcription</keyword>
<dbReference type="InterPro" id="IPR007627">
    <property type="entry name" value="RNA_pol_sigma70_r2"/>
</dbReference>
<dbReference type="GO" id="GO:0006352">
    <property type="term" value="P:DNA-templated transcription initiation"/>
    <property type="evidence" value="ECO:0007669"/>
    <property type="project" value="InterPro"/>
</dbReference>
<keyword evidence="8" id="KW-1185">Reference proteome</keyword>
<dbReference type="RefSeq" id="WP_234615586.1">
    <property type="nucleotide sequence ID" value="NZ_CP098806.1"/>
</dbReference>
<dbReference type="InterPro" id="IPR013249">
    <property type="entry name" value="RNA_pol_sigma70_r4_t2"/>
</dbReference>
<comment type="similarity">
    <text evidence="1">Belongs to the sigma-70 factor family. ECF subfamily.</text>
</comment>
<protein>
    <submittedName>
        <fullName evidence="7">Sigma-70 family RNA polymerase sigma factor</fullName>
    </submittedName>
</protein>
<dbReference type="Gene3D" id="1.10.1740.10">
    <property type="match status" value="1"/>
</dbReference>
<dbReference type="GO" id="GO:0003677">
    <property type="term" value="F:DNA binding"/>
    <property type="evidence" value="ECO:0007669"/>
    <property type="project" value="InterPro"/>
</dbReference>
<dbReference type="SUPFAM" id="SSF88946">
    <property type="entry name" value="Sigma2 domain of RNA polymerase sigma factors"/>
    <property type="match status" value="1"/>
</dbReference>
<dbReference type="PANTHER" id="PTHR43133:SF46">
    <property type="entry name" value="RNA POLYMERASE SIGMA-70 FACTOR ECF SUBFAMILY"/>
    <property type="match status" value="1"/>
</dbReference>
<dbReference type="InterPro" id="IPR013324">
    <property type="entry name" value="RNA_pol_sigma_r3/r4-like"/>
</dbReference>
<feature type="domain" description="RNA polymerase sigma factor 70 region 4 type 2" evidence="6">
    <location>
        <begin position="138"/>
        <end position="186"/>
    </location>
</feature>